<dbReference type="Pfam" id="PF01137">
    <property type="entry name" value="RTC"/>
    <property type="match status" value="1"/>
</dbReference>
<feature type="region of interest" description="Disordered" evidence="1">
    <location>
        <begin position="39"/>
        <end position="60"/>
    </location>
</feature>
<dbReference type="RefSeq" id="XP_049125026.1">
    <property type="nucleotide sequence ID" value="XM_049269069.1"/>
</dbReference>
<dbReference type="InterPro" id="IPR013792">
    <property type="entry name" value="RNA3'P_cycl/enolpyr_Trfase_a/b"/>
</dbReference>
<feature type="domain" description="RNA 3'-terminal phosphate cyclase" evidence="2">
    <location>
        <begin position="13"/>
        <end position="351"/>
    </location>
</feature>
<dbReference type="Proteomes" id="UP001055115">
    <property type="component" value="Unassembled WGS sequence"/>
</dbReference>
<dbReference type="InterPro" id="IPR037136">
    <property type="entry name" value="RNA3'_phos_cyclase_dom_sf"/>
</dbReference>
<reference evidence="3 4" key="1">
    <citation type="submission" date="2022-03" db="EMBL/GenBank/DDBJ databases">
        <title>Genome data of Colletotrichum spp.</title>
        <authorList>
            <person name="Utami Y.D."/>
            <person name="Hiruma K."/>
        </authorList>
    </citation>
    <scope>NUCLEOTIDE SEQUENCE [LARGE SCALE GENOMIC DNA]</scope>
    <source>
        <strain evidence="3 4">MAFF 239500</strain>
    </source>
</reference>
<dbReference type="GeneID" id="73323659"/>
<evidence type="ECO:0000313" key="4">
    <source>
        <dbReference type="Proteomes" id="UP001055115"/>
    </source>
</evidence>
<dbReference type="GO" id="GO:0006396">
    <property type="term" value="P:RNA processing"/>
    <property type="evidence" value="ECO:0007669"/>
    <property type="project" value="InterPro"/>
</dbReference>
<dbReference type="Gene3D" id="3.30.360.20">
    <property type="entry name" value="RNA 3'-terminal phosphate cyclase, insert domain"/>
    <property type="match status" value="1"/>
</dbReference>
<dbReference type="GO" id="GO:0003963">
    <property type="term" value="F:RNA-3'-phosphate cyclase activity"/>
    <property type="evidence" value="ECO:0007669"/>
    <property type="project" value="TreeGrafter"/>
</dbReference>
<dbReference type="InterPro" id="IPR036553">
    <property type="entry name" value="RPTC_insert"/>
</dbReference>
<dbReference type="InterPro" id="IPR023797">
    <property type="entry name" value="RNA3'_phos_cyclase_dom"/>
</dbReference>
<dbReference type="PANTHER" id="PTHR11096:SF0">
    <property type="entry name" value="RNA 3'-TERMINAL PHOSPHATE CYCLASE"/>
    <property type="match status" value="1"/>
</dbReference>
<dbReference type="InterPro" id="IPR000228">
    <property type="entry name" value="RNA3'_term_phos_cyc"/>
</dbReference>
<dbReference type="AlphaFoldDB" id="A0AA37L6H6"/>
<name>A0AA37L6H6_9PEZI</name>
<keyword evidence="4" id="KW-1185">Reference proteome</keyword>
<dbReference type="GO" id="GO:0005634">
    <property type="term" value="C:nucleus"/>
    <property type="evidence" value="ECO:0007669"/>
    <property type="project" value="TreeGrafter"/>
</dbReference>
<proteinExistence type="predicted"/>
<gene>
    <name evidence="3" type="ORF">ColSpa_02857</name>
</gene>
<accession>A0AA37L6H6</accession>
<organism evidence="3 4">
    <name type="scientific">Colletotrichum spaethianum</name>
    <dbReference type="NCBI Taxonomy" id="700344"/>
    <lineage>
        <taxon>Eukaryota</taxon>
        <taxon>Fungi</taxon>
        <taxon>Dikarya</taxon>
        <taxon>Ascomycota</taxon>
        <taxon>Pezizomycotina</taxon>
        <taxon>Sordariomycetes</taxon>
        <taxon>Hypocreomycetidae</taxon>
        <taxon>Glomerellales</taxon>
        <taxon>Glomerellaceae</taxon>
        <taxon>Colletotrichum</taxon>
        <taxon>Colletotrichum spaethianum species complex</taxon>
    </lineage>
</organism>
<feature type="compositionally biased region" description="Gly residues" evidence="1">
    <location>
        <begin position="46"/>
        <end position="60"/>
    </location>
</feature>
<dbReference type="SUPFAM" id="SSF55205">
    <property type="entry name" value="EPT/RTPC-like"/>
    <property type="match status" value="1"/>
</dbReference>
<sequence>MPRKPIEIDGRTGEGGGQLVRVAIALAAVTSQPVRITNVRGNRASRGGGHGGSSSGGGGLKAQHVTAIRWLAETTEAEAKGLSVGSSTLTFVPRLPPSAALAGKPRNIKIAADTGAASTLLILQAILPFLLYATADNDASAPIELEITGGTNVGWSLSYEYFDQVLLPRLESCFGVHVARRLKKRGWSLGPESRGSIVLTIQPLRPGQTLRLLDPGRTYEDPSDFEVGYVDVSMVVPSHMHADLQNALSGALASSLPDAEVDFKVVEDSGHDSRIYVLLVARSASGLRWGRDVLMSTPKKGRQRESVASLVSRRVVGDLVKELAITQSTTDGFLQDQLVIFQALAEGPTSFPRCPLPEGAEVDVLEQNVAQLGVGEGMKRDKTDKPFGHGSLHSQTARWVASEIMPSIEWYNKGTVCKGAATSVS</sequence>
<evidence type="ECO:0000256" key="1">
    <source>
        <dbReference type="SAM" id="MobiDB-lite"/>
    </source>
</evidence>
<evidence type="ECO:0000259" key="2">
    <source>
        <dbReference type="Pfam" id="PF01137"/>
    </source>
</evidence>
<comment type="caution">
    <text evidence="3">The sequence shown here is derived from an EMBL/GenBank/DDBJ whole genome shotgun (WGS) entry which is preliminary data.</text>
</comment>
<evidence type="ECO:0000313" key="3">
    <source>
        <dbReference type="EMBL" id="GKT42676.1"/>
    </source>
</evidence>
<dbReference type="PANTHER" id="PTHR11096">
    <property type="entry name" value="RNA 3' TERMINAL PHOSPHATE CYCLASE"/>
    <property type="match status" value="1"/>
</dbReference>
<dbReference type="EMBL" id="BQXU01000005">
    <property type="protein sequence ID" value="GKT42676.1"/>
    <property type="molecule type" value="Genomic_DNA"/>
</dbReference>
<protein>
    <submittedName>
        <fullName evidence="3">RNA 3'-terminal phosphate cyclase-like protein</fullName>
    </submittedName>
</protein>
<dbReference type="Gene3D" id="3.65.10.20">
    <property type="entry name" value="RNA 3'-terminal phosphate cyclase domain"/>
    <property type="match status" value="1"/>
</dbReference>